<keyword evidence="8 10" id="KW-0239">DNA-directed DNA polymerase</keyword>
<comment type="similarity">
    <text evidence="2 10">Belongs to the beta sliding clamp family.</text>
</comment>
<evidence type="ECO:0000313" key="14">
    <source>
        <dbReference type="EMBL" id="BEP27671.1"/>
    </source>
</evidence>
<evidence type="ECO:0000256" key="2">
    <source>
        <dbReference type="ARBA" id="ARBA00010752"/>
    </source>
</evidence>
<dbReference type="SMART" id="SM00480">
    <property type="entry name" value="POL3Bc"/>
    <property type="match status" value="1"/>
</dbReference>
<dbReference type="InterPro" id="IPR022637">
    <property type="entry name" value="DNA_polIII_beta_cen"/>
</dbReference>
<keyword evidence="6 10" id="KW-0548">Nucleotidyltransferase</keyword>
<comment type="subunit">
    <text evidence="10">Forms a ring-shaped head-to-tail homodimer around DNA.</text>
</comment>
<dbReference type="CDD" id="cd00140">
    <property type="entry name" value="beta_clamp"/>
    <property type="match status" value="1"/>
</dbReference>
<dbReference type="GO" id="GO:0009360">
    <property type="term" value="C:DNA polymerase III complex"/>
    <property type="evidence" value="ECO:0007669"/>
    <property type="project" value="InterPro"/>
</dbReference>
<evidence type="ECO:0000256" key="6">
    <source>
        <dbReference type="ARBA" id="ARBA00022695"/>
    </source>
</evidence>
<evidence type="ECO:0000259" key="13">
    <source>
        <dbReference type="Pfam" id="PF02768"/>
    </source>
</evidence>
<sequence>MNFSCNQTILSDSINIVQKAVSLKTTKPILKGILLKAYNNQLKLVGNNLSIGIENTIEANVKKEGSIVISSKLFGEIIRKLPNETINFSVNENNVIDITCLNTKFSIQGQSALEFPEIEEIDNTEEYEINSLIFKNMIRQTIFAISLDDSRPILTGSLIEIKNDNLSMVSIDGYRLSLKNISIDSDFVNKAVIPGKTLSEVNKILSQLNENNEKIKISITDKHIMFNIEKIKIISRLLDGEFIKYDQIIPNEFNSIVKINTSELLRSIERASLLAIESKSNTIKMIFKNSNLNISTNVEIGSVDENVDIELKGKEIEIGFNPKYLMDALKIIDSEEVIMKLTTSVSPCIIKPVDDESYTYLILPVRLS</sequence>
<comment type="subcellular location">
    <subcellularLocation>
        <location evidence="1 10">Cytoplasm</location>
    </subcellularLocation>
</comment>
<organism evidence="14 15">
    <name type="scientific">Helicovermis profundi</name>
    <dbReference type="NCBI Taxonomy" id="3065157"/>
    <lineage>
        <taxon>Bacteria</taxon>
        <taxon>Bacillati</taxon>
        <taxon>Bacillota</taxon>
        <taxon>Clostridia</taxon>
        <taxon>Helicovermis</taxon>
    </lineage>
</organism>
<dbReference type="Gene3D" id="3.10.150.10">
    <property type="entry name" value="DNA Polymerase III, subunit A, domain 2"/>
    <property type="match status" value="1"/>
</dbReference>
<dbReference type="GO" id="GO:0003887">
    <property type="term" value="F:DNA-directed DNA polymerase activity"/>
    <property type="evidence" value="ECO:0007669"/>
    <property type="project" value="UniProtKB-UniRule"/>
</dbReference>
<dbReference type="EMBL" id="AP028654">
    <property type="protein sequence ID" value="BEP27671.1"/>
    <property type="molecule type" value="Genomic_DNA"/>
</dbReference>
<dbReference type="GO" id="GO:0006271">
    <property type="term" value="P:DNA strand elongation involved in DNA replication"/>
    <property type="evidence" value="ECO:0007669"/>
    <property type="project" value="TreeGrafter"/>
</dbReference>
<dbReference type="SUPFAM" id="SSF55979">
    <property type="entry name" value="DNA clamp"/>
    <property type="match status" value="3"/>
</dbReference>
<protein>
    <recommendedName>
        <fullName evidence="3 10">Beta sliding clamp</fullName>
    </recommendedName>
</protein>
<keyword evidence="5 10" id="KW-0808">Transferase</keyword>
<dbReference type="AlphaFoldDB" id="A0AAU9E0A0"/>
<dbReference type="PIRSF" id="PIRSF000804">
    <property type="entry name" value="DNA_pol_III_b"/>
    <property type="match status" value="1"/>
</dbReference>
<feature type="domain" description="DNA polymerase III beta sliding clamp N-terminal" evidence="11">
    <location>
        <begin position="1"/>
        <end position="118"/>
    </location>
</feature>
<evidence type="ECO:0000256" key="9">
    <source>
        <dbReference type="ARBA" id="ARBA00023125"/>
    </source>
</evidence>
<dbReference type="InterPro" id="IPR022634">
    <property type="entry name" value="DNA_polIII_beta_N"/>
</dbReference>
<evidence type="ECO:0000313" key="15">
    <source>
        <dbReference type="Proteomes" id="UP001321786"/>
    </source>
</evidence>
<evidence type="ECO:0000256" key="10">
    <source>
        <dbReference type="PIRNR" id="PIRNR000804"/>
    </source>
</evidence>
<dbReference type="GO" id="GO:0005737">
    <property type="term" value="C:cytoplasm"/>
    <property type="evidence" value="ECO:0007669"/>
    <property type="project" value="UniProtKB-SubCell"/>
</dbReference>
<evidence type="ECO:0000256" key="1">
    <source>
        <dbReference type="ARBA" id="ARBA00004496"/>
    </source>
</evidence>
<keyword evidence="4 10" id="KW-0963">Cytoplasm</keyword>
<dbReference type="Pfam" id="PF02768">
    <property type="entry name" value="DNA_pol3_beta_3"/>
    <property type="match status" value="1"/>
</dbReference>
<dbReference type="PANTHER" id="PTHR30478">
    <property type="entry name" value="DNA POLYMERASE III SUBUNIT BETA"/>
    <property type="match status" value="1"/>
</dbReference>
<comment type="function">
    <text evidence="10">Confers DNA tethering and processivity to DNA polymerases and other proteins. Acts as a clamp, forming a ring around DNA (a reaction catalyzed by the clamp-loading complex) which diffuses in an ATP-independent manner freely and bidirectionally along dsDNA. Initially characterized for its ability to contact the catalytic subunit of DNA polymerase III (Pol III), a complex, multichain enzyme responsible for most of the replicative synthesis in bacteria; Pol III exhibits 3'-5' exonuclease proofreading activity. The beta chain is required for initiation of replication as well as for processivity of DNA replication.</text>
</comment>
<dbReference type="RefSeq" id="WP_338536043.1">
    <property type="nucleotide sequence ID" value="NZ_AP028654.1"/>
</dbReference>
<dbReference type="GO" id="GO:0008408">
    <property type="term" value="F:3'-5' exonuclease activity"/>
    <property type="evidence" value="ECO:0007669"/>
    <property type="project" value="InterPro"/>
</dbReference>
<evidence type="ECO:0000259" key="11">
    <source>
        <dbReference type="Pfam" id="PF00712"/>
    </source>
</evidence>
<evidence type="ECO:0000259" key="12">
    <source>
        <dbReference type="Pfam" id="PF02767"/>
    </source>
</evidence>
<keyword evidence="9" id="KW-0238">DNA-binding</keyword>
<keyword evidence="15" id="KW-1185">Reference proteome</keyword>
<evidence type="ECO:0000256" key="8">
    <source>
        <dbReference type="ARBA" id="ARBA00022932"/>
    </source>
</evidence>
<name>A0AAU9E0A0_9FIRM</name>
<feature type="domain" description="DNA polymerase III beta sliding clamp central" evidence="12">
    <location>
        <begin position="129"/>
        <end position="242"/>
    </location>
</feature>
<dbReference type="Pfam" id="PF00712">
    <property type="entry name" value="DNA_pol3_beta"/>
    <property type="match status" value="1"/>
</dbReference>
<gene>
    <name evidence="14" type="primary">dnaN</name>
    <name evidence="14" type="ORF">HLPR_00020</name>
</gene>
<dbReference type="Proteomes" id="UP001321786">
    <property type="component" value="Chromosome"/>
</dbReference>
<dbReference type="InterPro" id="IPR046938">
    <property type="entry name" value="DNA_clamp_sf"/>
</dbReference>
<evidence type="ECO:0000256" key="3">
    <source>
        <dbReference type="ARBA" id="ARBA00021035"/>
    </source>
</evidence>
<dbReference type="Gene3D" id="3.70.10.10">
    <property type="match status" value="1"/>
</dbReference>
<dbReference type="KEGG" id="hprf:HLPR_00020"/>
<dbReference type="NCBIfam" id="TIGR00663">
    <property type="entry name" value="dnan"/>
    <property type="match status" value="1"/>
</dbReference>
<dbReference type="InterPro" id="IPR001001">
    <property type="entry name" value="DNA_polIII_beta"/>
</dbReference>
<proteinExistence type="inferred from homology"/>
<evidence type="ECO:0000256" key="4">
    <source>
        <dbReference type="ARBA" id="ARBA00022490"/>
    </source>
</evidence>
<dbReference type="GO" id="GO:0003677">
    <property type="term" value="F:DNA binding"/>
    <property type="evidence" value="ECO:0007669"/>
    <property type="project" value="UniProtKB-UniRule"/>
</dbReference>
<dbReference type="PANTHER" id="PTHR30478:SF0">
    <property type="entry name" value="BETA SLIDING CLAMP"/>
    <property type="match status" value="1"/>
</dbReference>
<evidence type="ECO:0000256" key="7">
    <source>
        <dbReference type="ARBA" id="ARBA00022705"/>
    </source>
</evidence>
<dbReference type="Pfam" id="PF02767">
    <property type="entry name" value="DNA_pol3_beta_2"/>
    <property type="match status" value="1"/>
</dbReference>
<evidence type="ECO:0000256" key="5">
    <source>
        <dbReference type="ARBA" id="ARBA00022679"/>
    </source>
</evidence>
<accession>A0AAU9E0A0</accession>
<dbReference type="InterPro" id="IPR022635">
    <property type="entry name" value="DNA_polIII_beta_C"/>
</dbReference>
<feature type="domain" description="DNA polymerase III beta sliding clamp C-terminal" evidence="13">
    <location>
        <begin position="247"/>
        <end position="366"/>
    </location>
</feature>
<keyword evidence="7 10" id="KW-0235">DNA replication</keyword>
<reference evidence="14 15" key="1">
    <citation type="submission" date="2023-08" db="EMBL/GenBank/DDBJ databases">
        <title>Helicovermis profunda gen. nov., sp. nov., a novel mesophilic, fermentative bacterium within the Bacillota from a deep-sea hydrothermal vent chimney.</title>
        <authorList>
            <person name="Miyazaki U."/>
            <person name="Mizutani D."/>
            <person name="Hashimoto Y."/>
            <person name="Tame A."/>
            <person name="Sawayama S."/>
            <person name="Miyazaki J."/>
            <person name="Takai K."/>
            <person name="Nakagawa S."/>
        </authorList>
    </citation>
    <scope>NUCLEOTIDE SEQUENCE [LARGE SCALE GENOMIC DNA]</scope>
    <source>
        <strain evidence="14 15">S502</strain>
    </source>
</reference>